<organism evidence="2 3">
    <name type="scientific">Lentinula raphanica</name>
    <dbReference type="NCBI Taxonomy" id="153919"/>
    <lineage>
        <taxon>Eukaryota</taxon>
        <taxon>Fungi</taxon>
        <taxon>Dikarya</taxon>
        <taxon>Basidiomycota</taxon>
        <taxon>Agaricomycotina</taxon>
        <taxon>Agaricomycetes</taxon>
        <taxon>Agaricomycetidae</taxon>
        <taxon>Agaricales</taxon>
        <taxon>Marasmiineae</taxon>
        <taxon>Omphalotaceae</taxon>
        <taxon>Lentinula</taxon>
    </lineage>
</organism>
<accession>A0AA38PEI2</accession>
<dbReference type="InterPro" id="IPR014347">
    <property type="entry name" value="Tautomerase/MIF_sf"/>
</dbReference>
<gene>
    <name evidence="2" type="ORF">F5878DRAFT_578713</name>
</gene>
<dbReference type="Proteomes" id="UP001163846">
    <property type="component" value="Unassembled WGS sequence"/>
</dbReference>
<dbReference type="AlphaFoldDB" id="A0AA38PEI2"/>
<reference evidence="2" key="1">
    <citation type="submission" date="2022-08" db="EMBL/GenBank/DDBJ databases">
        <authorList>
            <consortium name="DOE Joint Genome Institute"/>
            <person name="Min B."/>
            <person name="Riley R."/>
            <person name="Sierra-Patev S."/>
            <person name="Naranjo-Ortiz M."/>
            <person name="Looney B."/>
            <person name="Konkel Z."/>
            <person name="Slot J.C."/>
            <person name="Sakamoto Y."/>
            <person name="Steenwyk J.L."/>
            <person name="Rokas A."/>
            <person name="Carro J."/>
            <person name="Camarero S."/>
            <person name="Ferreira P."/>
            <person name="Molpeceres G."/>
            <person name="Ruiz-Duenas F.J."/>
            <person name="Serrano A."/>
            <person name="Henrissat B."/>
            <person name="Drula E."/>
            <person name="Hughes K.W."/>
            <person name="Mata J.L."/>
            <person name="Ishikawa N.K."/>
            <person name="Vargas-Isla R."/>
            <person name="Ushijima S."/>
            <person name="Smith C.A."/>
            <person name="Ahrendt S."/>
            <person name="Andreopoulos W."/>
            <person name="He G."/>
            <person name="Labutti K."/>
            <person name="Lipzen A."/>
            <person name="Ng V."/>
            <person name="Sandor L."/>
            <person name="Barry K."/>
            <person name="Martinez A.T."/>
            <person name="Xiao Y."/>
            <person name="Gibbons J.G."/>
            <person name="Terashima K."/>
            <person name="Hibbett D.S."/>
            <person name="Grigoriev I.V."/>
        </authorList>
    </citation>
    <scope>NUCLEOTIDE SEQUENCE</scope>
    <source>
        <strain evidence="2">TFB9207</strain>
    </source>
</reference>
<dbReference type="Pfam" id="PF14832">
    <property type="entry name" value="Tautomerase_3"/>
    <property type="match status" value="1"/>
</dbReference>
<evidence type="ECO:0000259" key="1">
    <source>
        <dbReference type="Pfam" id="PF14832"/>
    </source>
</evidence>
<dbReference type="Gene3D" id="3.30.429.10">
    <property type="entry name" value="Macrophage Migration Inhibitory Factor"/>
    <property type="match status" value="1"/>
</dbReference>
<evidence type="ECO:0000313" key="3">
    <source>
        <dbReference type="Proteomes" id="UP001163846"/>
    </source>
</evidence>
<keyword evidence="3" id="KW-1185">Reference proteome</keyword>
<sequence>MPFHRFYCSPNLYTKEEKQAIAQAITKFYSKLPPFLVLVNFIDVDKDSFYVGGEPNDHYLRINVQHSANPVQGYVDILYCATISRPWVEAYEKVIEPFTKGKGIGWELQMTNDDPTFWNANGMHVPPFLSEDFMKWKELNRPVEWEHAVETKAGGLNSGET</sequence>
<proteinExistence type="predicted"/>
<comment type="caution">
    <text evidence="2">The sequence shown here is derived from an EMBL/GenBank/DDBJ whole genome shotgun (WGS) entry which is preliminary data.</text>
</comment>
<name>A0AA38PEI2_9AGAR</name>
<protein>
    <submittedName>
        <fullName evidence="2">Oxalocrotonate tautomerase</fullName>
    </submittedName>
</protein>
<dbReference type="InterPro" id="IPR028116">
    <property type="entry name" value="Cis-CaaD-like"/>
</dbReference>
<dbReference type="SUPFAM" id="SSF55331">
    <property type="entry name" value="Tautomerase/MIF"/>
    <property type="match status" value="1"/>
</dbReference>
<feature type="domain" description="Tautomerase cis-CaaD-like" evidence="1">
    <location>
        <begin position="1"/>
        <end position="141"/>
    </location>
</feature>
<evidence type="ECO:0000313" key="2">
    <source>
        <dbReference type="EMBL" id="KAJ3841256.1"/>
    </source>
</evidence>
<dbReference type="EMBL" id="MU806046">
    <property type="protein sequence ID" value="KAJ3841256.1"/>
    <property type="molecule type" value="Genomic_DNA"/>
</dbReference>